<evidence type="ECO:0000313" key="1">
    <source>
        <dbReference type="EMBL" id="QDQ15724.1"/>
    </source>
</evidence>
<reference evidence="1 2" key="1">
    <citation type="journal article" date="2019" name="J. Ind. Microbiol. Biotechnol.">
        <title>The complete genomic sequence of Streptomyces spectabilis NRRL-2792 and identification of secondary metabolite biosynthetic gene clusters.</title>
        <authorList>
            <person name="Sinha A."/>
            <person name="Phillips-Salemka S."/>
            <person name="Niraula T.A."/>
            <person name="Short K.A."/>
            <person name="Niraula N.P."/>
        </authorList>
    </citation>
    <scope>NUCLEOTIDE SEQUENCE [LARGE SCALE GENOMIC DNA]</scope>
    <source>
        <strain evidence="1 2">NRRL 2792</strain>
    </source>
</reference>
<sequence>MSDAQRGPVGPTAADTAADRALGVVRGYAADDAVAVTEALARADEAAQRQTYAVLGGLLRSTLAIVQLTDRELRTGEVVRLADEVAAVAPADYEFAVTEAVRAWARGDREGLRSAHAGDLLGDIHVSAVFTVLLGLALWGREAFLDVLTAYEHVARTLPAPPEG</sequence>
<dbReference type="EMBL" id="CP040916">
    <property type="protein sequence ID" value="QDQ15724.1"/>
    <property type="molecule type" value="Genomic_DNA"/>
</dbReference>
<dbReference type="RefSeq" id="WP_144322926.1">
    <property type="nucleotide sequence ID" value="NZ_CP040916.1"/>
</dbReference>
<gene>
    <name evidence="1" type="ORF">FH965_38505</name>
</gene>
<protein>
    <submittedName>
        <fullName evidence="1">Uncharacterized protein</fullName>
    </submittedName>
</protein>
<organism evidence="1 2">
    <name type="scientific">Streptomyces spectabilis</name>
    <dbReference type="NCBI Taxonomy" id="68270"/>
    <lineage>
        <taxon>Bacteria</taxon>
        <taxon>Bacillati</taxon>
        <taxon>Actinomycetota</taxon>
        <taxon>Actinomycetes</taxon>
        <taxon>Kitasatosporales</taxon>
        <taxon>Streptomycetaceae</taxon>
        <taxon>Streptomyces</taxon>
    </lineage>
</organism>
<name>A0A516RJB8_STRST</name>
<dbReference type="Proteomes" id="UP000316806">
    <property type="component" value="Chromosome"/>
</dbReference>
<proteinExistence type="predicted"/>
<accession>A0A516RJB8</accession>
<evidence type="ECO:0000313" key="2">
    <source>
        <dbReference type="Proteomes" id="UP000316806"/>
    </source>
</evidence>
<dbReference type="AlphaFoldDB" id="A0A516RJB8"/>